<dbReference type="Gene3D" id="2.30.30.290">
    <property type="entry name" value="YopX-like domains"/>
    <property type="match status" value="1"/>
</dbReference>
<comment type="caution">
    <text evidence="2">The sequence shown here is derived from an EMBL/GenBank/DDBJ whole genome shotgun (WGS) entry which is preliminary data.</text>
</comment>
<dbReference type="Pfam" id="PF09643">
    <property type="entry name" value="YopX"/>
    <property type="match status" value="1"/>
</dbReference>
<dbReference type="InterPro" id="IPR023385">
    <property type="entry name" value="YopX-like_C"/>
</dbReference>
<sequence length="125" mass="14454">MREIKFRGKRIDNGEWVFGYLESLREIRGYFIDPETVGQFTGLKDKNGKEIYEGDILNVVDGFIGPIKEVVFSNIHYAFMFKTISDVKSADFRKLKGESNFINQYNNLKSVELLGNIHDNPDILK</sequence>
<proteinExistence type="predicted"/>
<dbReference type="Proteomes" id="UP001597511">
    <property type="component" value="Unassembled WGS sequence"/>
</dbReference>
<dbReference type="NCBIfam" id="TIGR01671">
    <property type="entry name" value="phage_TIGR01671"/>
    <property type="match status" value="1"/>
</dbReference>
<protein>
    <submittedName>
        <fullName evidence="2">YopX family protein</fullName>
    </submittedName>
</protein>
<evidence type="ECO:0000259" key="1">
    <source>
        <dbReference type="Pfam" id="PF09643"/>
    </source>
</evidence>
<dbReference type="EMBL" id="JBHUOZ010000003">
    <property type="protein sequence ID" value="MFD2921997.1"/>
    <property type="molecule type" value="Genomic_DNA"/>
</dbReference>
<dbReference type="InterPro" id="IPR019096">
    <property type="entry name" value="YopX_protein"/>
</dbReference>
<feature type="domain" description="YopX protein" evidence="1">
    <location>
        <begin position="25"/>
        <end position="125"/>
    </location>
</feature>
<reference evidence="3" key="1">
    <citation type="journal article" date="2019" name="Int. J. Syst. Evol. Microbiol.">
        <title>The Global Catalogue of Microorganisms (GCM) 10K type strain sequencing project: providing services to taxonomists for standard genome sequencing and annotation.</title>
        <authorList>
            <consortium name="The Broad Institute Genomics Platform"/>
            <consortium name="The Broad Institute Genome Sequencing Center for Infectious Disease"/>
            <person name="Wu L."/>
            <person name="Ma J."/>
        </authorList>
    </citation>
    <scope>NUCLEOTIDE SEQUENCE [LARGE SCALE GENOMIC DNA]</scope>
    <source>
        <strain evidence="3">KCTC 23299</strain>
    </source>
</reference>
<accession>A0ABW6A9M8</accession>
<dbReference type="InterPro" id="IPR010024">
    <property type="entry name" value="CHP16711"/>
</dbReference>
<evidence type="ECO:0000313" key="2">
    <source>
        <dbReference type="EMBL" id="MFD2921997.1"/>
    </source>
</evidence>
<evidence type="ECO:0000313" key="3">
    <source>
        <dbReference type="Proteomes" id="UP001597511"/>
    </source>
</evidence>
<organism evidence="2 3">
    <name type="scientific">Terrimonas rubra</name>
    <dbReference type="NCBI Taxonomy" id="1035890"/>
    <lineage>
        <taxon>Bacteria</taxon>
        <taxon>Pseudomonadati</taxon>
        <taxon>Bacteroidota</taxon>
        <taxon>Chitinophagia</taxon>
        <taxon>Chitinophagales</taxon>
        <taxon>Chitinophagaceae</taxon>
        <taxon>Terrimonas</taxon>
    </lineage>
</organism>
<keyword evidence="3" id="KW-1185">Reference proteome</keyword>
<dbReference type="SUPFAM" id="SSF159006">
    <property type="entry name" value="YopX-like"/>
    <property type="match status" value="1"/>
</dbReference>
<name>A0ABW6A9M8_9BACT</name>
<gene>
    <name evidence="2" type="ORF">ACFS6H_19915</name>
</gene>
<dbReference type="RefSeq" id="WP_386103279.1">
    <property type="nucleotide sequence ID" value="NZ_JBHUOZ010000003.1"/>
</dbReference>